<evidence type="ECO:0000313" key="3">
    <source>
        <dbReference type="Proteomes" id="UP000250043"/>
    </source>
</evidence>
<proteinExistence type="predicted"/>
<name>A0A8E2DN73_9APHY</name>
<feature type="region of interest" description="Disordered" evidence="1">
    <location>
        <begin position="254"/>
        <end position="292"/>
    </location>
</feature>
<organism evidence="2 3">
    <name type="scientific">Obba rivulosa</name>
    <dbReference type="NCBI Taxonomy" id="1052685"/>
    <lineage>
        <taxon>Eukaryota</taxon>
        <taxon>Fungi</taxon>
        <taxon>Dikarya</taxon>
        <taxon>Basidiomycota</taxon>
        <taxon>Agaricomycotina</taxon>
        <taxon>Agaricomycetes</taxon>
        <taxon>Polyporales</taxon>
        <taxon>Gelatoporiaceae</taxon>
        <taxon>Obba</taxon>
    </lineage>
</organism>
<dbReference type="AlphaFoldDB" id="A0A8E2DN73"/>
<evidence type="ECO:0000313" key="2">
    <source>
        <dbReference type="EMBL" id="OCH89128.1"/>
    </source>
</evidence>
<dbReference type="EMBL" id="KV722434">
    <property type="protein sequence ID" value="OCH89128.1"/>
    <property type="molecule type" value="Genomic_DNA"/>
</dbReference>
<sequence length="292" mass="32245">MSIAVYDHAGFPSEESIAPPTLHASRVVLDPLKHVLAVRQAFSAIFANYFATCYETNGHDLGRCPAPAGFMQILEDVDHPVVGLIKNASDTASRRDDFQISRNELSRRTQSSVLYNVSRGRYHTRNASYTPTPPTSGSSKRRMCSDESLAHRYSHTQLRGSSDTGRSPIQFDVEGMRAHSFVVSPTPMQCNPEQTAIDLIIPILRSGAHGADEIQFLTVQTQQSNRLRRCTILSSESIDPFDFQGSRERILRAPRASRITSPVLPPELSAGRETAPSAKCWSGEDVSETDEV</sequence>
<gene>
    <name evidence="2" type="ORF">OBBRIDRAFT_38075</name>
</gene>
<accession>A0A8E2DN73</accession>
<dbReference type="Proteomes" id="UP000250043">
    <property type="component" value="Unassembled WGS sequence"/>
</dbReference>
<evidence type="ECO:0000256" key="1">
    <source>
        <dbReference type="SAM" id="MobiDB-lite"/>
    </source>
</evidence>
<protein>
    <submittedName>
        <fullName evidence="2">Uncharacterized protein</fullName>
    </submittedName>
</protein>
<reference evidence="2 3" key="1">
    <citation type="submission" date="2016-07" db="EMBL/GenBank/DDBJ databases">
        <title>Draft genome of the white-rot fungus Obba rivulosa 3A-2.</title>
        <authorList>
            <consortium name="DOE Joint Genome Institute"/>
            <person name="Miettinen O."/>
            <person name="Riley R."/>
            <person name="Acob R."/>
            <person name="Barry K."/>
            <person name="Cullen D."/>
            <person name="De Vries R."/>
            <person name="Hainaut M."/>
            <person name="Hatakka A."/>
            <person name="Henrissat B."/>
            <person name="Hilden K."/>
            <person name="Kuo R."/>
            <person name="Labutti K."/>
            <person name="Lipzen A."/>
            <person name="Makela M.R."/>
            <person name="Sandor L."/>
            <person name="Spatafora J.W."/>
            <person name="Grigoriev I.V."/>
            <person name="Hibbett D.S."/>
        </authorList>
    </citation>
    <scope>NUCLEOTIDE SEQUENCE [LARGE SCALE GENOMIC DNA]</scope>
    <source>
        <strain evidence="2 3">3A-2</strain>
    </source>
</reference>
<keyword evidence="3" id="KW-1185">Reference proteome</keyword>